<evidence type="ECO:0000313" key="1">
    <source>
        <dbReference type="EMBL" id="VVC24148.1"/>
    </source>
</evidence>
<protein>
    <submittedName>
        <fullName evidence="1">Uncharacterized protein</fullName>
    </submittedName>
</protein>
<sequence>MKIMELLDTDADVTDPDPDDWIYEKVNEFKYLGRRKFNKELIEETGMTPIKYYIRGQRIQWFGHIMHESDDKIIKTVMSWKPTGKRPRERPRKRWMDVVEEDLKRIGIDDWRNIIHDGEKWRGVVMATKTLVE</sequence>
<dbReference type="OrthoDB" id="6819241at2759"/>
<dbReference type="Proteomes" id="UP000325440">
    <property type="component" value="Unassembled WGS sequence"/>
</dbReference>
<gene>
    <name evidence="1" type="ORF">CINCED_3A003752</name>
</gene>
<dbReference type="EMBL" id="CABPRJ010000001">
    <property type="protein sequence ID" value="VVC24148.1"/>
    <property type="molecule type" value="Genomic_DNA"/>
</dbReference>
<reference evidence="1 2" key="1">
    <citation type="submission" date="2019-08" db="EMBL/GenBank/DDBJ databases">
        <authorList>
            <person name="Alioto T."/>
            <person name="Alioto T."/>
            <person name="Gomez Garrido J."/>
        </authorList>
    </citation>
    <scope>NUCLEOTIDE SEQUENCE [LARGE SCALE GENOMIC DNA]</scope>
</reference>
<proteinExistence type="predicted"/>
<accession>A0A5E4LZP3</accession>
<name>A0A5E4LZP3_9HEMI</name>
<keyword evidence="2" id="KW-1185">Reference proteome</keyword>
<evidence type="ECO:0000313" key="2">
    <source>
        <dbReference type="Proteomes" id="UP000325440"/>
    </source>
</evidence>
<dbReference type="AlphaFoldDB" id="A0A5E4LZP3"/>
<organism evidence="1 2">
    <name type="scientific">Cinara cedri</name>
    <dbReference type="NCBI Taxonomy" id="506608"/>
    <lineage>
        <taxon>Eukaryota</taxon>
        <taxon>Metazoa</taxon>
        <taxon>Ecdysozoa</taxon>
        <taxon>Arthropoda</taxon>
        <taxon>Hexapoda</taxon>
        <taxon>Insecta</taxon>
        <taxon>Pterygota</taxon>
        <taxon>Neoptera</taxon>
        <taxon>Paraneoptera</taxon>
        <taxon>Hemiptera</taxon>
        <taxon>Sternorrhyncha</taxon>
        <taxon>Aphidomorpha</taxon>
        <taxon>Aphidoidea</taxon>
        <taxon>Aphididae</taxon>
        <taxon>Lachninae</taxon>
        <taxon>Cinara</taxon>
    </lineage>
</organism>